<accession>D9SJB9</accession>
<dbReference type="InterPro" id="IPR013229">
    <property type="entry name" value="PEGA"/>
</dbReference>
<evidence type="ECO:0000313" key="3">
    <source>
        <dbReference type="Proteomes" id="UP000001235"/>
    </source>
</evidence>
<dbReference type="Pfam" id="PF08308">
    <property type="entry name" value="PEGA"/>
    <property type="match status" value="1"/>
</dbReference>
<keyword evidence="3" id="KW-1185">Reference proteome</keyword>
<evidence type="ECO:0000259" key="1">
    <source>
        <dbReference type="Pfam" id="PF08308"/>
    </source>
</evidence>
<dbReference type="eggNOG" id="ENOG502ZUJK">
    <property type="taxonomic scope" value="Bacteria"/>
</dbReference>
<dbReference type="EMBL" id="CP002159">
    <property type="protein sequence ID" value="ADL56307.1"/>
    <property type="molecule type" value="Genomic_DNA"/>
</dbReference>
<dbReference type="HOGENOM" id="CLU_825752_0_0_4"/>
<protein>
    <submittedName>
        <fullName evidence="2">PEGA domain protein</fullName>
    </submittedName>
</protein>
<organism evidence="2 3">
    <name type="scientific">Gallionella capsiferriformans (strain ES-2)</name>
    <name type="common">Gallionella ferruginea capsiferriformans (strain ES-2)</name>
    <dbReference type="NCBI Taxonomy" id="395494"/>
    <lineage>
        <taxon>Bacteria</taxon>
        <taxon>Pseudomonadati</taxon>
        <taxon>Pseudomonadota</taxon>
        <taxon>Betaproteobacteria</taxon>
        <taxon>Nitrosomonadales</taxon>
        <taxon>Gallionellaceae</taxon>
        <taxon>Gallionella</taxon>
    </lineage>
</organism>
<dbReference type="RefSeq" id="WP_013294230.1">
    <property type="nucleotide sequence ID" value="NC_014394.1"/>
</dbReference>
<gene>
    <name evidence="2" type="ordered locus">Galf_2304</name>
</gene>
<dbReference type="OrthoDB" id="9813442at2"/>
<sequence>MSSLSQRVALLVLLSAVAGCSTIKDAKNTVGGWLGGGSGTIETAKMTAPVSTPGLKYGATLRVLNYVDQRKVSNPRYLGQMTTQVGGMSGKELIIDQDVAALATAAIKRRFDAEGFQVMEGSSAANAIFEVTGVVKELTLNVKERDDVTIAIETTVKEVATSKVIWSGLVNEKHNRFAGVAGNNKDDVMAYLNRELKVASTKTVEAISSSLMAGRPDLFNLTPGSKPVPGVTVYVAPSLPKAAPVAVQNYGVQGDVQPSTYRPHASEANGLLLVNTNPPRAKVYLDGVYYGMSPLRLEMEPGIHAISVKLAGYNMVTEKVSIRRGDNTEIELNLEH</sequence>
<dbReference type="AlphaFoldDB" id="D9SJB9"/>
<proteinExistence type="predicted"/>
<dbReference type="KEGG" id="gca:Galf_2304"/>
<dbReference type="STRING" id="395494.Galf_2304"/>
<evidence type="ECO:0000313" key="2">
    <source>
        <dbReference type="EMBL" id="ADL56307.1"/>
    </source>
</evidence>
<reference evidence="2 3" key="1">
    <citation type="submission" date="2010-08" db="EMBL/GenBank/DDBJ databases">
        <title>Complete sequence of Gallionella capsiferriformans ES-2.</title>
        <authorList>
            <consortium name="US DOE Joint Genome Institute"/>
            <person name="Lucas S."/>
            <person name="Copeland A."/>
            <person name="Lapidus A."/>
            <person name="Cheng J.-F."/>
            <person name="Bruce D."/>
            <person name="Goodwin L."/>
            <person name="Pitluck S."/>
            <person name="Chertkov O."/>
            <person name="Davenport K.W."/>
            <person name="Detter J.C."/>
            <person name="Han C."/>
            <person name="Tapia R."/>
            <person name="Land M."/>
            <person name="Hauser L."/>
            <person name="Chang Y.-J."/>
            <person name="Jeffries C."/>
            <person name="Kyrpides N."/>
            <person name="Ivanova N."/>
            <person name="Mikhailova N."/>
            <person name="Shelobolina E.S."/>
            <person name="Picardal F."/>
            <person name="Roden E."/>
            <person name="Emerson D."/>
            <person name="Woyke T."/>
        </authorList>
    </citation>
    <scope>NUCLEOTIDE SEQUENCE [LARGE SCALE GENOMIC DNA]</scope>
    <source>
        <strain evidence="2 3">ES-2</strain>
    </source>
</reference>
<dbReference type="Proteomes" id="UP000001235">
    <property type="component" value="Chromosome"/>
</dbReference>
<dbReference type="PROSITE" id="PS51257">
    <property type="entry name" value="PROKAR_LIPOPROTEIN"/>
    <property type="match status" value="1"/>
</dbReference>
<name>D9SJB9_GALCS</name>
<feature type="domain" description="PEGA" evidence="1">
    <location>
        <begin position="271"/>
        <end position="335"/>
    </location>
</feature>